<dbReference type="Pfam" id="PF10217">
    <property type="entry name" value="DUF2039"/>
    <property type="match status" value="1"/>
</dbReference>
<feature type="compositionally biased region" description="Polar residues" evidence="2">
    <location>
        <begin position="1"/>
        <end position="23"/>
    </location>
</feature>
<dbReference type="EMBL" id="LR900097">
    <property type="protein sequence ID" value="CAD7244190.1"/>
    <property type="molecule type" value="Genomic_DNA"/>
</dbReference>
<dbReference type="Proteomes" id="UP000677054">
    <property type="component" value="Unassembled WGS sequence"/>
</dbReference>
<dbReference type="PANTHER" id="PTHR22876:SF5">
    <property type="entry name" value="CHROMOSOME 9 OPEN READING FRAME 85"/>
    <property type="match status" value="1"/>
</dbReference>
<organism evidence="3">
    <name type="scientific">Darwinula stevensoni</name>
    <dbReference type="NCBI Taxonomy" id="69355"/>
    <lineage>
        <taxon>Eukaryota</taxon>
        <taxon>Metazoa</taxon>
        <taxon>Ecdysozoa</taxon>
        <taxon>Arthropoda</taxon>
        <taxon>Crustacea</taxon>
        <taxon>Oligostraca</taxon>
        <taxon>Ostracoda</taxon>
        <taxon>Podocopa</taxon>
        <taxon>Podocopida</taxon>
        <taxon>Darwinulocopina</taxon>
        <taxon>Darwinuloidea</taxon>
        <taxon>Darwinulidae</taxon>
        <taxon>Darwinula</taxon>
    </lineage>
</organism>
<gene>
    <name evidence="3" type="ORF">DSTB1V02_LOCUS4091</name>
</gene>
<accession>A0A7R8XBN8</accession>
<reference evidence="3" key="1">
    <citation type="submission" date="2020-11" db="EMBL/GenBank/DDBJ databases">
        <authorList>
            <person name="Tran Van P."/>
        </authorList>
    </citation>
    <scope>NUCLEOTIDE SEQUENCE</scope>
</reference>
<name>A0A7R8XBN8_9CRUS</name>
<dbReference type="AlphaFoldDB" id="A0A7R8XBN8"/>
<feature type="coiled-coil region" evidence="1">
    <location>
        <begin position="151"/>
        <end position="178"/>
    </location>
</feature>
<evidence type="ECO:0000256" key="1">
    <source>
        <dbReference type="SAM" id="Coils"/>
    </source>
</evidence>
<dbReference type="OrthoDB" id="250548at2759"/>
<feature type="region of interest" description="Disordered" evidence="2">
    <location>
        <begin position="1"/>
        <end position="30"/>
    </location>
</feature>
<protein>
    <submittedName>
        <fullName evidence="3">Uncharacterized protein</fullName>
    </submittedName>
</protein>
<sequence length="190" mass="21772">MSSQRGNVQRTRGQKHQNSSAFKNTLHDKSKKTQDMNSMALFNMCARCQDIIQWKIKFKKYKPLSVPRKCVKCQEKTIKRAYMIICDPCVSGTGVCAKCGKNAGIVVRQEDAQLQPSLETMFRDQIKCLSERRRRTFLRYLNKLQSTSSVQDGKEDAMAKAEEKLKELKLSVDEDLESLTSHSEESENDP</sequence>
<evidence type="ECO:0000313" key="3">
    <source>
        <dbReference type="EMBL" id="CAD7244190.1"/>
    </source>
</evidence>
<keyword evidence="1" id="KW-0175">Coiled coil</keyword>
<dbReference type="EMBL" id="CAJPEV010000580">
    <property type="protein sequence ID" value="CAG0886650.1"/>
    <property type="molecule type" value="Genomic_DNA"/>
</dbReference>
<proteinExistence type="predicted"/>
<evidence type="ECO:0000313" key="4">
    <source>
        <dbReference type="Proteomes" id="UP000677054"/>
    </source>
</evidence>
<dbReference type="PANTHER" id="PTHR22876">
    <property type="entry name" value="ZGC:101016"/>
    <property type="match status" value="1"/>
</dbReference>
<keyword evidence="4" id="KW-1185">Reference proteome</keyword>
<dbReference type="InterPro" id="IPR019351">
    <property type="entry name" value="DUF2039"/>
</dbReference>
<evidence type="ECO:0000256" key="2">
    <source>
        <dbReference type="SAM" id="MobiDB-lite"/>
    </source>
</evidence>